<dbReference type="InterPro" id="IPR015940">
    <property type="entry name" value="UBA"/>
</dbReference>
<gene>
    <name evidence="3" type="ORF">LUZ62_083283</name>
</gene>
<dbReference type="GO" id="GO:0000813">
    <property type="term" value="C:ESCRT I complex"/>
    <property type="evidence" value="ECO:0007669"/>
    <property type="project" value="InterPro"/>
</dbReference>
<evidence type="ECO:0000313" key="4">
    <source>
        <dbReference type="Proteomes" id="UP001140206"/>
    </source>
</evidence>
<dbReference type="InterPro" id="IPR042575">
    <property type="entry name" value="UBAP1_C"/>
</dbReference>
<dbReference type="PANTHER" id="PTHR15960">
    <property type="entry name" value="LD44032P"/>
    <property type="match status" value="1"/>
</dbReference>
<dbReference type="GO" id="GO:0043130">
    <property type="term" value="F:ubiquitin binding"/>
    <property type="evidence" value="ECO:0007669"/>
    <property type="project" value="InterPro"/>
</dbReference>
<feature type="region of interest" description="Disordered" evidence="1">
    <location>
        <begin position="1"/>
        <end position="49"/>
    </location>
</feature>
<feature type="region of interest" description="Disordered" evidence="1">
    <location>
        <begin position="96"/>
        <end position="129"/>
    </location>
</feature>
<dbReference type="Pfam" id="PF21267">
    <property type="entry name" value="UBAP-1_UBA2"/>
    <property type="match status" value="1"/>
</dbReference>
<dbReference type="InterPro" id="IPR009060">
    <property type="entry name" value="UBA-like_sf"/>
</dbReference>
<dbReference type="CDD" id="cd14316">
    <property type="entry name" value="UBA2_UBAP1_like"/>
    <property type="match status" value="1"/>
</dbReference>
<dbReference type="SUPFAM" id="SSF46934">
    <property type="entry name" value="UBA-like"/>
    <property type="match status" value="1"/>
</dbReference>
<feature type="compositionally biased region" description="Pro residues" evidence="1">
    <location>
        <begin position="108"/>
        <end position="129"/>
    </location>
</feature>
<dbReference type="Gene3D" id="1.20.120.1920">
    <property type="entry name" value="UBAP1 SOUBA domain"/>
    <property type="match status" value="1"/>
</dbReference>
<evidence type="ECO:0000256" key="1">
    <source>
        <dbReference type="SAM" id="MobiDB-lite"/>
    </source>
</evidence>
<reference evidence="3" key="1">
    <citation type="submission" date="2022-08" db="EMBL/GenBank/DDBJ databases">
        <authorList>
            <person name="Marques A."/>
        </authorList>
    </citation>
    <scope>NUCLEOTIDE SEQUENCE</scope>
    <source>
        <strain evidence="3">RhyPub2mFocal</strain>
        <tissue evidence="3">Leaves</tissue>
    </source>
</reference>
<organism evidence="3 4">
    <name type="scientific">Rhynchospora pubera</name>
    <dbReference type="NCBI Taxonomy" id="906938"/>
    <lineage>
        <taxon>Eukaryota</taxon>
        <taxon>Viridiplantae</taxon>
        <taxon>Streptophyta</taxon>
        <taxon>Embryophyta</taxon>
        <taxon>Tracheophyta</taxon>
        <taxon>Spermatophyta</taxon>
        <taxon>Magnoliopsida</taxon>
        <taxon>Liliopsida</taxon>
        <taxon>Poales</taxon>
        <taxon>Cyperaceae</taxon>
        <taxon>Cyperoideae</taxon>
        <taxon>Rhynchosporeae</taxon>
        <taxon>Rhynchospora</taxon>
    </lineage>
</organism>
<name>A0AAV8C051_9POAL</name>
<dbReference type="PROSITE" id="PS50030">
    <property type="entry name" value="UBA"/>
    <property type="match status" value="1"/>
</dbReference>
<accession>A0AAV8C051</accession>
<proteinExistence type="predicted"/>
<comment type="caution">
    <text evidence="3">The sequence shown here is derived from an EMBL/GenBank/DDBJ whole genome shotgun (WGS) entry which is preliminary data.</text>
</comment>
<evidence type="ECO:0000259" key="2">
    <source>
        <dbReference type="PROSITE" id="PS50030"/>
    </source>
</evidence>
<dbReference type="InterPro" id="IPR049467">
    <property type="entry name" value="UBAP-1-like_UBA2"/>
</dbReference>
<keyword evidence="4" id="KW-1185">Reference proteome</keyword>
<dbReference type="InterPro" id="IPR038870">
    <property type="entry name" value="UBAP1"/>
</dbReference>
<sequence>MDYDPRNRGGPMYPRVGPTAPPPPVSAGAPYRVASSSAAGSAPPSSGLGIRVMIKPEYQITPPPQLTATTSDVPRSTFKFDFEFERRILAEAEKENPDWSKFVTEVPPQRPSSSKPPPPAASPLTPPGDPVVEKYVSSGLARDAVAFAVLNYGDNPIKVSEFVKGYNMIREMGFTSKNVAEVLAMYDNDTDKALGHLLNNS</sequence>
<dbReference type="EMBL" id="JAMFTS010000005">
    <property type="protein sequence ID" value="KAJ4748878.1"/>
    <property type="molecule type" value="Genomic_DNA"/>
</dbReference>
<dbReference type="AlphaFoldDB" id="A0AAV8C051"/>
<dbReference type="GO" id="GO:0043162">
    <property type="term" value="P:ubiquitin-dependent protein catabolic process via the multivesicular body sorting pathway"/>
    <property type="evidence" value="ECO:0007669"/>
    <property type="project" value="InterPro"/>
</dbReference>
<feature type="domain" description="UBA" evidence="2">
    <location>
        <begin position="158"/>
        <end position="200"/>
    </location>
</feature>
<evidence type="ECO:0000313" key="3">
    <source>
        <dbReference type="EMBL" id="KAJ4748878.1"/>
    </source>
</evidence>
<protein>
    <submittedName>
        <fullName evidence="3">Ubiquitin-associated 1</fullName>
    </submittedName>
</protein>
<dbReference type="Proteomes" id="UP001140206">
    <property type="component" value="Chromosome 5"/>
</dbReference>
<feature type="compositionally biased region" description="Low complexity" evidence="1">
    <location>
        <begin position="26"/>
        <end position="47"/>
    </location>
</feature>
<dbReference type="PANTHER" id="PTHR15960:SF5">
    <property type="entry name" value="LD44032P"/>
    <property type="match status" value="1"/>
</dbReference>